<evidence type="ECO:0000256" key="2">
    <source>
        <dbReference type="SAM" id="SignalP"/>
    </source>
</evidence>
<keyword evidence="5" id="KW-1185">Reference proteome</keyword>
<protein>
    <recommendedName>
        <fullName evidence="3">THD domain-containing protein</fullName>
    </recommendedName>
</protein>
<sequence>MKRHDPGLRCATGFLILMLWLHASLRFTQASTIQEPNDFQAVTQQSVQPRKNVRRAWEIAHLLTARGKDGKVVPLQEDGIYIWWLYHTRGKFKLEDNSTTLVVPKNGLYLVNLKMYYNIPNNPMCNQMLFLKTNIEQYRSSYPKWTEVIKGGDTMQCVHDWQQSVTLSQVVRFEKGTMLRVVIDKKNYPFIIGDDSTYLSVTLL</sequence>
<dbReference type="AlphaFoldDB" id="A0AAE0PXC2"/>
<keyword evidence="2" id="KW-0732">Signal</keyword>
<dbReference type="InterPro" id="IPR008983">
    <property type="entry name" value="Tumour_necrosis_fac-like_dom"/>
</dbReference>
<gene>
    <name evidence="4" type="ORF">QTP70_018522</name>
</gene>
<reference evidence="4" key="1">
    <citation type="submission" date="2023-06" db="EMBL/GenBank/DDBJ databases">
        <title>Male Hemibagrus guttatus genome.</title>
        <authorList>
            <person name="Bian C."/>
        </authorList>
    </citation>
    <scope>NUCLEOTIDE SEQUENCE</scope>
    <source>
        <strain evidence="4">Male_cb2023</strain>
        <tissue evidence="4">Muscle</tissue>
    </source>
</reference>
<dbReference type="InterPro" id="IPR006052">
    <property type="entry name" value="TNF_dom"/>
</dbReference>
<dbReference type="EMBL" id="JAUCMX010000027">
    <property type="protein sequence ID" value="KAK3509018.1"/>
    <property type="molecule type" value="Genomic_DNA"/>
</dbReference>
<evidence type="ECO:0000313" key="5">
    <source>
        <dbReference type="Proteomes" id="UP001274896"/>
    </source>
</evidence>
<evidence type="ECO:0000313" key="4">
    <source>
        <dbReference type="EMBL" id="KAK3509018.1"/>
    </source>
</evidence>
<dbReference type="SUPFAM" id="SSF49842">
    <property type="entry name" value="TNF-like"/>
    <property type="match status" value="1"/>
</dbReference>
<evidence type="ECO:0000259" key="3">
    <source>
        <dbReference type="Pfam" id="PF00229"/>
    </source>
</evidence>
<feature type="chain" id="PRO_5042192871" description="THD domain-containing protein" evidence="2">
    <location>
        <begin position="31"/>
        <end position="204"/>
    </location>
</feature>
<dbReference type="Pfam" id="PF00229">
    <property type="entry name" value="TNF"/>
    <property type="match status" value="1"/>
</dbReference>
<dbReference type="GO" id="GO:0016020">
    <property type="term" value="C:membrane"/>
    <property type="evidence" value="ECO:0007669"/>
    <property type="project" value="InterPro"/>
</dbReference>
<comment type="caution">
    <text evidence="4">The sequence shown here is derived from an EMBL/GenBank/DDBJ whole genome shotgun (WGS) entry which is preliminary data.</text>
</comment>
<evidence type="ECO:0000256" key="1">
    <source>
        <dbReference type="ARBA" id="ARBA00008670"/>
    </source>
</evidence>
<dbReference type="Gene3D" id="2.60.120.40">
    <property type="match status" value="1"/>
</dbReference>
<feature type="signal peptide" evidence="2">
    <location>
        <begin position="1"/>
        <end position="30"/>
    </location>
</feature>
<comment type="similarity">
    <text evidence="1">Belongs to the tumor necrosis factor family.</text>
</comment>
<dbReference type="GO" id="GO:0006955">
    <property type="term" value="P:immune response"/>
    <property type="evidence" value="ECO:0007669"/>
    <property type="project" value="InterPro"/>
</dbReference>
<dbReference type="Proteomes" id="UP001274896">
    <property type="component" value="Unassembled WGS sequence"/>
</dbReference>
<proteinExistence type="inferred from homology"/>
<dbReference type="PROSITE" id="PS00251">
    <property type="entry name" value="THD_1"/>
    <property type="match status" value="1"/>
</dbReference>
<accession>A0AAE0PXC2</accession>
<dbReference type="InterPro" id="IPR021184">
    <property type="entry name" value="TNF_CS"/>
</dbReference>
<feature type="domain" description="THD" evidence="3">
    <location>
        <begin position="90"/>
        <end position="201"/>
    </location>
</feature>
<name>A0AAE0PXC2_9TELE</name>
<dbReference type="GO" id="GO:0005164">
    <property type="term" value="F:tumor necrosis factor receptor binding"/>
    <property type="evidence" value="ECO:0007669"/>
    <property type="project" value="InterPro"/>
</dbReference>
<organism evidence="4 5">
    <name type="scientific">Hemibagrus guttatus</name>
    <dbReference type="NCBI Taxonomy" id="175788"/>
    <lineage>
        <taxon>Eukaryota</taxon>
        <taxon>Metazoa</taxon>
        <taxon>Chordata</taxon>
        <taxon>Craniata</taxon>
        <taxon>Vertebrata</taxon>
        <taxon>Euteleostomi</taxon>
        <taxon>Actinopterygii</taxon>
        <taxon>Neopterygii</taxon>
        <taxon>Teleostei</taxon>
        <taxon>Ostariophysi</taxon>
        <taxon>Siluriformes</taxon>
        <taxon>Bagridae</taxon>
        <taxon>Hemibagrus</taxon>
    </lineage>
</organism>